<dbReference type="RefSeq" id="WP_117001680.1">
    <property type="nucleotide sequence ID" value="NZ_BMJS01000004.1"/>
</dbReference>
<dbReference type="EMBL" id="BMJS01000004">
    <property type="protein sequence ID" value="GGF91981.1"/>
    <property type="molecule type" value="Genomic_DNA"/>
</dbReference>
<keyword evidence="1" id="KW-0812">Transmembrane</keyword>
<dbReference type="Pfam" id="PF07963">
    <property type="entry name" value="N_methyl"/>
    <property type="match status" value="1"/>
</dbReference>
<keyword evidence="1" id="KW-0472">Membrane</keyword>
<proteinExistence type="predicted"/>
<comment type="caution">
    <text evidence="2">The sequence shown here is derived from an EMBL/GenBank/DDBJ whole genome shotgun (WGS) entry which is preliminary data.</text>
</comment>
<dbReference type="NCBIfam" id="TIGR02532">
    <property type="entry name" value="IV_pilin_GFxxxE"/>
    <property type="match status" value="1"/>
</dbReference>
<reference evidence="2" key="2">
    <citation type="submission" date="2020-09" db="EMBL/GenBank/DDBJ databases">
        <authorList>
            <person name="Sun Q."/>
            <person name="Zhou Y."/>
        </authorList>
    </citation>
    <scope>NUCLEOTIDE SEQUENCE</scope>
    <source>
        <strain evidence="2">CGMCC 1.15758</strain>
    </source>
</reference>
<evidence type="ECO:0000313" key="2">
    <source>
        <dbReference type="EMBL" id="GGF91981.1"/>
    </source>
</evidence>
<evidence type="ECO:0000256" key="1">
    <source>
        <dbReference type="SAM" id="Phobius"/>
    </source>
</evidence>
<evidence type="ECO:0000313" key="3">
    <source>
        <dbReference type="Proteomes" id="UP000636949"/>
    </source>
</evidence>
<dbReference type="Proteomes" id="UP000636949">
    <property type="component" value="Unassembled WGS sequence"/>
</dbReference>
<dbReference type="InterPro" id="IPR045584">
    <property type="entry name" value="Pilin-like"/>
</dbReference>
<keyword evidence="1" id="KW-1133">Transmembrane helix</keyword>
<dbReference type="AlphaFoldDB" id="A0A8J2Z2X3"/>
<gene>
    <name evidence="2" type="ORF">GCM10010995_06430</name>
</gene>
<dbReference type="InterPro" id="IPR012902">
    <property type="entry name" value="N_methyl_site"/>
</dbReference>
<organism evidence="2 3">
    <name type="scientific">Cysteiniphilum litorale</name>
    <dbReference type="NCBI Taxonomy" id="2056700"/>
    <lineage>
        <taxon>Bacteria</taxon>
        <taxon>Pseudomonadati</taxon>
        <taxon>Pseudomonadota</taxon>
        <taxon>Gammaproteobacteria</taxon>
        <taxon>Thiotrichales</taxon>
        <taxon>Fastidiosibacteraceae</taxon>
        <taxon>Cysteiniphilum</taxon>
    </lineage>
</organism>
<protein>
    <recommendedName>
        <fullName evidence="4">Prepilin-type N-terminal cleavage/methylation domain-containing protein</fullName>
    </recommendedName>
</protein>
<dbReference type="OrthoDB" id="5629591at2"/>
<reference evidence="2" key="1">
    <citation type="journal article" date="2014" name="Int. J. Syst. Evol. Microbiol.">
        <title>Complete genome sequence of Corynebacterium casei LMG S-19264T (=DSM 44701T), isolated from a smear-ripened cheese.</title>
        <authorList>
            <consortium name="US DOE Joint Genome Institute (JGI-PGF)"/>
            <person name="Walter F."/>
            <person name="Albersmeier A."/>
            <person name="Kalinowski J."/>
            <person name="Ruckert C."/>
        </authorList>
    </citation>
    <scope>NUCLEOTIDE SEQUENCE</scope>
    <source>
        <strain evidence="2">CGMCC 1.15758</strain>
    </source>
</reference>
<feature type="transmembrane region" description="Helical" evidence="1">
    <location>
        <begin position="12"/>
        <end position="33"/>
    </location>
</feature>
<dbReference type="Gene3D" id="3.30.700.10">
    <property type="entry name" value="Glycoprotein, Type 4 Pilin"/>
    <property type="match status" value="1"/>
</dbReference>
<dbReference type="SUPFAM" id="SSF54523">
    <property type="entry name" value="Pili subunits"/>
    <property type="match status" value="1"/>
</dbReference>
<sequence length="485" mass="51922">MGKRKSNNKQNGFSLIELLIVIAVISFLSMLFYQFMMRGQKSKDAAALGNQLASFISAVETRTAEDQTLAAGVYNGVLWLQDATCHGISPIAYLPCNFTLNSPIINNPDPQVIINTPVHSRVAAQINIGPIVDYVNGVQAPSPVLASEVVMAIKSKLGSPYHGAFNGTTSYNFDKVNATLTINIIIQQTADVWLRIDGANQMQANVSFNDAQPENKREIVNTSAIRMKNTGIATITNDQGSIQVEPNNKFIVRSSGIENHANTSIESYARNIVSQAIDSFSISARQSTINSSDSISINGTNSTTINSANINLLSNGSSLKVTNNSVDINGVNFTNSSMNIVIGNINSNSNVNIVSKTTNINSQLRADGTYGDAYIGNQTGVPGNSNVYVNDITLRSAANKRITSFLAGYVLKNVYSVYSNSVITKPACPDGGEPKIIVIPQTVGNPSSGAGSKMNVWADNSGASWVVRSSDTYFQGLANVYCAYL</sequence>
<keyword evidence="3" id="KW-1185">Reference proteome</keyword>
<accession>A0A8J2Z2X3</accession>
<evidence type="ECO:0008006" key="4">
    <source>
        <dbReference type="Google" id="ProtNLM"/>
    </source>
</evidence>
<name>A0A8J2Z2X3_9GAMM</name>